<proteinExistence type="predicted"/>
<evidence type="ECO:0000313" key="1">
    <source>
        <dbReference type="EMBL" id="PIT68142.1"/>
    </source>
</evidence>
<dbReference type="EMBL" id="NJGE01000024">
    <property type="protein sequence ID" value="PIT68142.1"/>
    <property type="molecule type" value="Genomic_DNA"/>
</dbReference>
<dbReference type="RefSeq" id="WP_143242720.1">
    <property type="nucleotide sequence ID" value="NZ_CADDYI010000033.1"/>
</dbReference>
<dbReference type="AlphaFoldDB" id="A0A2N9Y8V9"/>
<comment type="caution">
    <text evidence="1">The sequence shown here is derived from an EMBL/GenBank/DDBJ whole genome shotgun (WGS) entry which is preliminary data.</text>
</comment>
<reference evidence="1 2" key="1">
    <citation type="submission" date="2017-06" db="EMBL/GenBank/DDBJ databases">
        <title>Draft genome of Bartonella tribocorum strain L103, isolated from a rodent in Laos.</title>
        <authorList>
            <person name="Hadjadj L."/>
            <person name="Jiyipong T."/>
            <person name="Morand S."/>
            <person name="Diene S.M."/>
            <person name="Rolain J.-M."/>
        </authorList>
    </citation>
    <scope>NUCLEOTIDE SEQUENCE [LARGE SCALE GENOMIC DNA]</scope>
    <source>
        <strain evidence="1 2">L103</strain>
    </source>
</reference>
<protein>
    <submittedName>
        <fullName evidence="1">Uncharacterized protein</fullName>
    </submittedName>
</protein>
<organism evidence="1 2">
    <name type="scientific">Bartonella tribocorum</name>
    <dbReference type="NCBI Taxonomy" id="85701"/>
    <lineage>
        <taxon>Bacteria</taxon>
        <taxon>Pseudomonadati</taxon>
        <taxon>Pseudomonadota</taxon>
        <taxon>Alphaproteobacteria</taxon>
        <taxon>Hyphomicrobiales</taxon>
        <taxon>Bartonellaceae</taxon>
        <taxon>Bartonella</taxon>
    </lineage>
</organism>
<name>A0A2N9Y8V9_9HYPH</name>
<gene>
    <name evidence="1" type="ORF">CER18_08285</name>
</gene>
<accession>A0A2N9Y8V9</accession>
<evidence type="ECO:0000313" key="2">
    <source>
        <dbReference type="Proteomes" id="UP000229839"/>
    </source>
</evidence>
<sequence length="75" mass="8456">MFGCLFHRGLEVNPMVVWMPRAFFDKREILGKKSGIGEQHSLKPPSLIKAVWGKSCGDESRRVGMRAFVLCCMGK</sequence>
<dbReference type="Proteomes" id="UP000229839">
    <property type="component" value="Unassembled WGS sequence"/>
</dbReference>